<gene>
    <name evidence="2" type="ORF">CYJ73_15490</name>
</gene>
<feature type="compositionally biased region" description="Basic residues" evidence="1">
    <location>
        <begin position="1"/>
        <end position="13"/>
    </location>
</feature>
<sequence>MPKSKARKRKKNSKQGGLRRGPFVPATEDKYISIDDGPVKFVSKITGTIRNESTRTITVKSIPIEDSIRPVALKFAPPLQQDSTDPTCFDYQWQQLTFLFDFDDPSSFVKLFDHLSDEDKRLLIRYVTTCRNLAAYSVINTKNGLSMSWGKGDVGSTVRVDLSSHEEFSGFSATFRQLHNDGEAASFNKAWKILNTALNSAGLAEESLAAARGTLKAWRQARARLCEKAASTLIAEKLNPNLKPEHPRPLKGIVPDDLIRRFNYGDTLHWGDQREKLAVLNDGDPFHARYYKYCCESTMTSLSHLYFGFALLAAAALGVPDQRDAVSD</sequence>
<proteinExistence type="predicted"/>
<dbReference type="AlphaFoldDB" id="A0A2I1R622"/>
<protein>
    <submittedName>
        <fullName evidence="2">Uncharacterized protein</fullName>
    </submittedName>
</protein>
<evidence type="ECO:0000313" key="3">
    <source>
        <dbReference type="Proteomes" id="UP000234662"/>
    </source>
</evidence>
<dbReference type="RefSeq" id="WP_101820864.1">
    <property type="nucleotide sequence ID" value="NZ_CP096585.1"/>
</dbReference>
<comment type="caution">
    <text evidence="2">The sequence shown here is derived from an EMBL/GenBank/DDBJ whole genome shotgun (WGS) entry which is preliminary data.</text>
</comment>
<evidence type="ECO:0000313" key="2">
    <source>
        <dbReference type="EMBL" id="PKZ64565.1"/>
    </source>
</evidence>
<dbReference type="Proteomes" id="UP000234662">
    <property type="component" value="Unassembled WGS sequence"/>
</dbReference>
<reference evidence="2 3" key="1">
    <citation type="submission" date="2017-12" db="EMBL/GenBank/DDBJ databases">
        <title>Phylogenetic diversity of female urinary microbiome.</title>
        <authorList>
            <person name="Thomas-White K."/>
            <person name="Wolfe A.J."/>
        </authorList>
    </citation>
    <scope>NUCLEOTIDE SEQUENCE [LARGE SCALE GENOMIC DNA]</scope>
    <source>
        <strain evidence="2 3">UMB0777</strain>
    </source>
</reference>
<name>A0A2I1R622_9ACTN</name>
<dbReference type="EMBL" id="PKJC01000012">
    <property type="protein sequence ID" value="PKZ64565.1"/>
    <property type="molecule type" value="Genomic_DNA"/>
</dbReference>
<accession>A0A2I1R622</accession>
<organism evidence="2 3">
    <name type="scientific">Gordonia terrae</name>
    <dbReference type="NCBI Taxonomy" id="2055"/>
    <lineage>
        <taxon>Bacteria</taxon>
        <taxon>Bacillati</taxon>
        <taxon>Actinomycetota</taxon>
        <taxon>Actinomycetes</taxon>
        <taxon>Mycobacteriales</taxon>
        <taxon>Gordoniaceae</taxon>
        <taxon>Gordonia</taxon>
    </lineage>
</organism>
<feature type="region of interest" description="Disordered" evidence="1">
    <location>
        <begin position="1"/>
        <end position="24"/>
    </location>
</feature>
<evidence type="ECO:0000256" key="1">
    <source>
        <dbReference type="SAM" id="MobiDB-lite"/>
    </source>
</evidence>